<dbReference type="PANTHER" id="PTHR14647:SF87">
    <property type="entry name" value="PUTATIVE-RELATED"/>
    <property type="match status" value="1"/>
</dbReference>
<evidence type="ECO:0000256" key="9">
    <source>
        <dbReference type="ARBA" id="ARBA00023180"/>
    </source>
</evidence>
<dbReference type="OrthoDB" id="514299at2759"/>
<evidence type="ECO:0000256" key="3">
    <source>
        <dbReference type="ARBA" id="ARBA00022679"/>
    </source>
</evidence>
<protein>
    <submittedName>
        <fullName evidence="10">Putative galactosylceramide sulfotransferase</fullName>
    </submittedName>
</protein>
<keyword evidence="6" id="KW-1133">Transmembrane helix</keyword>
<organism evidence="10 11">
    <name type="scientific">Stichopus japonicus</name>
    <name type="common">Sea cucumber</name>
    <dbReference type="NCBI Taxonomy" id="307972"/>
    <lineage>
        <taxon>Eukaryota</taxon>
        <taxon>Metazoa</taxon>
        <taxon>Echinodermata</taxon>
        <taxon>Eleutherozoa</taxon>
        <taxon>Echinozoa</taxon>
        <taxon>Holothuroidea</taxon>
        <taxon>Aspidochirotacea</taxon>
        <taxon>Aspidochirotida</taxon>
        <taxon>Stichopodidae</taxon>
        <taxon>Apostichopus</taxon>
    </lineage>
</organism>
<evidence type="ECO:0000313" key="11">
    <source>
        <dbReference type="Proteomes" id="UP000230750"/>
    </source>
</evidence>
<evidence type="ECO:0000256" key="4">
    <source>
        <dbReference type="ARBA" id="ARBA00022692"/>
    </source>
</evidence>
<gene>
    <name evidence="10" type="ORF">BSL78_18391</name>
</gene>
<dbReference type="AlphaFoldDB" id="A0A2G8K9V9"/>
<reference evidence="10 11" key="1">
    <citation type="journal article" date="2017" name="PLoS Biol.">
        <title>The sea cucumber genome provides insights into morphological evolution and visceral regeneration.</title>
        <authorList>
            <person name="Zhang X."/>
            <person name="Sun L."/>
            <person name="Yuan J."/>
            <person name="Sun Y."/>
            <person name="Gao Y."/>
            <person name="Zhang L."/>
            <person name="Li S."/>
            <person name="Dai H."/>
            <person name="Hamel J.F."/>
            <person name="Liu C."/>
            <person name="Yu Y."/>
            <person name="Liu S."/>
            <person name="Lin W."/>
            <person name="Guo K."/>
            <person name="Jin S."/>
            <person name="Xu P."/>
            <person name="Storey K.B."/>
            <person name="Huan P."/>
            <person name="Zhang T."/>
            <person name="Zhou Y."/>
            <person name="Zhang J."/>
            <person name="Lin C."/>
            <person name="Li X."/>
            <person name="Xing L."/>
            <person name="Huo D."/>
            <person name="Sun M."/>
            <person name="Wang L."/>
            <person name="Mercier A."/>
            <person name="Li F."/>
            <person name="Yang H."/>
            <person name="Xiang J."/>
        </authorList>
    </citation>
    <scope>NUCLEOTIDE SEQUENCE [LARGE SCALE GENOMIC DNA]</scope>
    <source>
        <strain evidence="10">Shaxun</strain>
        <tissue evidence="10">Muscle</tissue>
    </source>
</reference>
<comment type="similarity">
    <text evidence="2">Belongs to the galactose-3-O-sulfotransferase family.</text>
</comment>
<evidence type="ECO:0000256" key="8">
    <source>
        <dbReference type="ARBA" id="ARBA00023136"/>
    </source>
</evidence>
<evidence type="ECO:0000256" key="5">
    <source>
        <dbReference type="ARBA" id="ARBA00022968"/>
    </source>
</evidence>
<keyword evidence="8" id="KW-0472">Membrane</keyword>
<keyword evidence="9" id="KW-0325">Glycoprotein</keyword>
<evidence type="ECO:0000256" key="2">
    <source>
        <dbReference type="ARBA" id="ARBA00008124"/>
    </source>
</evidence>
<dbReference type="GO" id="GO:0001733">
    <property type="term" value="F:galactosylceramide sulfotransferase activity"/>
    <property type="evidence" value="ECO:0007669"/>
    <property type="project" value="InterPro"/>
</dbReference>
<evidence type="ECO:0000313" key="10">
    <source>
        <dbReference type="EMBL" id="PIK44753.1"/>
    </source>
</evidence>
<dbReference type="Proteomes" id="UP000230750">
    <property type="component" value="Unassembled WGS sequence"/>
</dbReference>
<keyword evidence="4" id="KW-0812">Transmembrane</keyword>
<sequence>MPVNSFYITSLRHPTTQYESLYKYYKFPNRFHKAIEEFAENPEKYYLESLHTTGKQRKQAGVNSMLYDLGLQKSDLRNWSKIRQKVMEIERNFGHVVISEYFDESLILLKEHLCWNLEDVAYFKLNARADYEVTELSAELQKNLSIWNAGDMFLYRQFNETLWRKIRDYGLVKMKTDVEELHKIIEKLKDKCLDEGSETHLVALRTWC</sequence>
<comment type="subcellular location">
    <subcellularLocation>
        <location evidence="1">Golgi apparatus membrane</location>
        <topology evidence="1">Single-pass type II membrane protein</topology>
    </subcellularLocation>
</comment>
<dbReference type="STRING" id="307972.A0A2G8K9V9"/>
<dbReference type="InterPro" id="IPR009729">
    <property type="entry name" value="Gal-3-0_sulfotransfrase"/>
</dbReference>
<dbReference type="GO" id="GO:0009247">
    <property type="term" value="P:glycolipid biosynthetic process"/>
    <property type="evidence" value="ECO:0007669"/>
    <property type="project" value="InterPro"/>
</dbReference>
<evidence type="ECO:0000256" key="1">
    <source>
        <dbReference type="ARBA" id="ARBA00004323"/>
    </source>
</evidence>
<evidence type="ECO:0000256" key="6">
    <source>
        <dbReference type="ARBA" id="ARBA00022989"/>
    </source>
</evidence>
<dbReference type="Gene3D" id="3.40.50.300">
    <property type="entry name" value="P-loop containing nucleotide triphosphate hydrolases"/>
    <property type="match status" value="1"/>
</dbReference>
<dbReference type="InterPro" id="IPR027417">
    <property type="entry name" value="P-loop_NTPase"/>
</dbReference>
<dbReference type="PANTHER" id="PTHR14647">
    <property type="entry name" value="GALACTOSE-3-O-SULFOTRANSFERASE"/>
    <property type="match status" value="1"/>
</dbReference>
<dbReference type="Pfam" id="PF06990">
    <property type="entry name" value="Gal-3-0_sulfotr"/>
    <property type="match status" value="1"/>
</dbReference>
<name>A0A2G8K9V9_STIJA</name>
<evidence type="ECO:0000256" key="7">
    <source>
        <dbReference type="ARBA" id="ARBA00023034"/>
    </source>
</evidence>
<keyword evidence="11" id="KW-1185">Reference proteome</keyword>
<keyword evidence="3 10" id="KW-0808">Transferase</keyword>
<dbReference type="GO" id="GO:0000139">
    <property type="term" value="C:Golgi membrane"/>
    <property type="evidence" value="ECO:0007669"/>
    <property type="project" value="UniProtKB-SubCell"/>
</dbReference>
<comment type="caution">
    <text evidence="10">The sequence shown here is derived from an EMBL/GenBank/DDBJ whole genome shotgun (WGS) entry which is preliminary data.</text>
</comment>
<dbReference type="EMBL" id="MRZV01000757">
    <property type="protein sequence ID" value="PIK44753.1"/>
    <property type="molecule type" value="Genomic_DNA"/>
</dbReference>
<proteinExistence type="inferred from homology"/>
<keyword evidence="5" id="KW-0735">Signal-anchor</keyword>
<keyword evidence="7" id="KW-0333">Golgi apparatus</keyword>
<accession>A0A2G8K9V9</accession>